<evidence type="ECO:0000256" key="4">
    <source>
        <dbReference type="ARBA" id="ARBA00022989"/>
    </source>
</evidence>
<dbReference type="GO" id="GO:0005886">
    <property type="term" value="C:plasma membrane"/>
    <property type="evidence" value="ECO:0007669"/>
    <property type="project" value="UniProtKB-SubCell"/>
</dbReference>
<evidence type="ECO:0008006" key="7">
    <source>
        <dbReference type="Google" id="ProtNLM"/>
    </source>
</evidence>
<organism evidence="6">
    <name type="scientific">marine metagenome</name>
    <dbReference type="NCBI Taxonomy" id="408172"/>
    <lineage>
        <taxon>unclassified sequences</taxon>
        <taxon>metagenomes</taxon>
        <taxon>ecological metagenomes</taxon>
    </lineage>
</organism>
<dbReference type="Gene3D" id="3.30.420.270">
    <property type="match status" value="1"/>
</dbReference>
<dbReference type="Pfam" id="PF02472">
    <property type="entry name" value="ExbD"/>
    <property type="match status" value="1"/>
</dbReference>
<protein>
    <recommendedName>
        <fullName evidence="7">Biopolymer transporter ExbD</fullName>
    </recommendedName>
</protein>
<name>A0A381UB45_9ZZZZ</name>
<comment type="subcellular location">
    <subcellularLocation>
        <location evidence="1">Cell membrane</location>
        <topology evidence="1">Single-pass membrane protein</topology>
    </subcellularLocation>
</comment>
<evidence type="ECO:0000256" key="2">
    <source>
        <dbReference type="ARBA" id="ARBA00022475"/>
    </source>
</evidence>
<gene>
    <name evidence="6" type="ORF">METZ01_LOCUS77825</name>
</gene>
<keyword evidence="3" id="KW-0812">Transmembrane</keyword>
<sequence>MANKKRRFKGGEIPTSSMADIAFLLLIFFLVTTTIDTDKGLGIILPPAGDVEIEIRKENILNCLINSRGKVLLDEEPTPAEQISKIVGRRLRENDKLIVSVKAHPKTAYMDYIRVIDQLKMADAKRISIANSE</sequence>
<evidence type="ECO:0000256" key="5">
    <source>
        <dbReference type="ARBA" id="ARBA00023136"/>
    </source>
</evidence>
<evidence type="ECO:0000313" key="6">
    <source>
        <dbReference type="EMBL" id="SVA24971.1"/>
    </source>
</evidence>
<evidence type="ECO:0000256" key="3">
    <source>
        <dbReference type="ARBA" id="ARBA00022692"/>
    </source>
</evidence>
<dbReference type="GO" id="GO:0022857">
    <property type="term" value="F:transmembrane transporter activity"/>
    <property type="evidence" value="ECO:0007669"/>
    <property type="project" value="InterPro"/>
</dbReference>
<dbReference type="AlphaFoldDB" id="A0A381UB45"/>
<proteinExistence type="predicted"/>
<dbReference type="PANTHER" id="PTHR30558">
    <property type="entry name" value="EXBD MEMBRANE COMPONENT OF PMF-DRIVEN MACROMOLECULE IMPORT SYSTEM"/>
    <property type="match status" value="1"/>
</dbReference>
<evidence type="ECO:0000256" key="1">
    <source>
        <dbReference type="ARBA" id="ARBA00004162"/>
    </source>
</evidence>
<dbReference type="PANTHER" id="PTHR30558:SF3">
    <property type="entry name" value="BIOPOLYMER TRANSPORT PROTEIN EXBD-RELATED"/>
    <property type="match status" value="1"/>
</dbReference>
<accession>A0A381UB45</accession>
<dbReference type="InterPro" id="IPR003400">
    <property type="entry name" value="ExbD"/>
</dbReference>
<dbReference type="EMBL" id="UINC01006018">
    <property type="protein sequence ID" value="SVA24971.1"/>
    <property type="molecule type" value="Genomic_DNA"/>
</dbReference>
<keyword evidence="5" id="KW-0472">Membrane</keyword>
<reference evidence="6" key="1">
    <citation type="submission" date="2018-05" db="EMBL/GenBank/DDBJ databases">
        <authorList>
            <person name="Lanie J.A."/>
            <person name="Ng W.-L."/>
            <person name="Kazmierczak K.M."/>
            <person name="Andrzejewski T.M."/>
            <person name="Davidsen T.M."/>
            <person name="Wayne K.J."/>
            <person name="Tettelin H."/>
            <person name="Glass J.I."/>
            <person name="Rusch D."/>
            <person name="Podicherti R."/>
            <person name="Tsui H.-C.T."/>
            <person name="Winkler M.E."/>
        </authorList>
    </citation>
    <scope>NUCLEOTIDE SEQUENCE</scope>
</reference>
<keyword evidence="4" id="KW-1133">Transmembrane helix</keyword>
<keyword evidence="2" id="KW-1003">Cell membrane</keyword>